<accession>A0ABR3FM63</accession>
<proteinExistence type="predicted"/>
<name>A0ABR3FM63_9AGAR</name>
<sequence>MEVLEPSESLIASLWQHWHNSCTLAAEPTPNLGLSLIDLNVDAIYAIVVHGIIHAVKYGGIQQWVSEWRYVVNDVRRVVRSLERHPVRITNPKLVERFRAAGHGFHVSMENASVLNAVLKLLGAAFWIPESYSRREDNENPFKSLVSNCQDQVRRYLPLRAPAGAGSCIHALGDTPTLAPTECSPGVFYVKTTHPAASLIPFLIDVIHSSGFSSEAIRILLDPPTISDSLLGIAGPHPALLPPLLRVVPEVLKYRGRWGPEKVRLRFLQWLKSFPEDHTQEVAALVQPIKEWAESTKGEARESYCQHRYEEICDLLELDPGSLEEEEDWDECSDTDNSGVEYWCL</sequence>
<evidence type="ECO:0000313" key="1">
    <source>
        <dbReference type="EMBL" id="KAL0576248.1"/>
    </source>
</evidence>
<keyword evidence="2" id="KW-1185">Reference proteome</keyword>
<organism evidence="1 2">
    <name type="scientific">Marasmius crinis-equi</name>
    <dbReference type="NCBI Taxonomy" id="585013"/>
    <lineage>
        <taxon>Eukaryota</taxon>
        <taxon>Fungi</taxon>
        <taxon>Dikarya</taxon>
        <taxon>Basidiomycota</taxon>
        <taxon>Agaricomycotina</taxon>
        <taxon>Agaricomycetes</taxon>
        <taxon>Agaricomycetidae</taxon>
        <taxon>Agaricales</taxon>
        <taxon>Marasmiineae</taxon>
        <taxon>Marasmiaceae</taxon>
        <taxon>Marasmius</taxon>
    </lineage>
</organism>
<gene>
    <name evidence="1" type="ORF">V5O48_005730</name>
</gene>
<reference evidence="1 2" key="1">
    <citation type="submission" date="2024-02" db="EMBL/GenBank/DDBJ databases">
        <title>A draft genome for the cacao thread blight pathogen Marasmius crinis-equi.</title>
        <authorList>
            <person name="Cohen S.P."/>
            <person name="Baruah I.K."/>
            <person name="Amoako-Attah I."/>
            <person name="Bukari Y."/>
            <person name="Meinhardt L.W."/>
            <person name="Bailey B.A."/>
        </authorList>
    </citation>
    <scope>NUCLEOTIDE SEQUENCE [LARGE SCALE GENOMIC DNA]</scope>
    <source>
        <strain evidence="1 2">GH-76</strain>
    </source>
</reference>
<dbReference type="Proteomes" id="UP001465976">
    <property type="component" value="Unassembled WGS sequence"/>
</dbReference>
<dbReference type="EMBL" id="JBAHYK010000236">
    <property type="protein sequence ID" value="KAL0576248.1"/>
    <property type="molecule type" value="Genomic_DNA"/>
</dbReference>
<evidence type="ECO:0000313" key="2">
    <source>
        <dbReference type="Proteomes" id="UP001465976"/>
    </source>
</evidence>
<comment type="caution">
    <text evidence="1">The sequence shown here is derived from an EMBL/GenBank/DDBJ whole genome shotgun (WGS) entry which is preliminary data.</text>
</comment>
<protein>
    <submittedName>
        <fullName evidence="1">Uncharacterized protein</fullName>
    </submittedName>
</protein>